<feature type="transmembrane region" description="Helical" evidence="1">
    <location>
        <begin position="141"/>
        <end position="160"/>
    </location>
</feature>
<evidence type="ECO:0000256" key="1">
    <source>
        <dbReference type="SAM" id="Phobius"/>
    </source>
</evidence>
<keyword evidence="1" id="KW-0812">Transmembrane</keyword>
<sequence>MSLTSVTWNEYNNCVSSSIDELLGVAYLLKNNEKKKFIRFFAYSIACMYDYEPYATLIYISNCIFFTRKIRHYAFDIVRKAMHVYKLRKNNVRICNYLLSLFNAWKREYNIINHVCDKELNKYMNMTHIQRINYINKHLQLLTNGFLLSYFILISIRRLYNIKS</sequence>
<keyword evidence="1" id="KW-1133">Transmembrane helix</keyword>
<dbReference type="EMBL" id="MH427217">
    <property type="protein sequence ID" value="AWU47078.1"/>
    <property type="molecule type" value="Genomic_DNA"/>
</dbReference>
<evidence type="ECO:0000313" key="2">
    <source>
        <dbReference type="EMBL" id="AWU47078.1"/>
    </source>
</evidence>
<proteinExistence type="predicted"/>
<dbReference type="RefSeq" id="YP_009480571.1">
    <property type="nucleotide sequence ID" value="NC_037656.1"/>
</dbReference>
<reference evidence="2" key="1">
    <citation type="submission" date="2018-05" db="EMBL/GenBank/DDBJ databases">
        <title>Complete Genome Sequence of a Novel Sea Otter Poxvirus.</title>
        <authorList>
            <person name="Jacob J.M."/>
            <person name="Subramaniam K."/>
            <person name="Tu S.-L."/>
            <person name="Nielsen O."/>
            <person name="Tuomi P.A."/>
            <person name="Upton C."/>
            <person name="Waltzek T.B."/>
        </authorList>
    </citation>
    <scope>NUCLEOTIDE SEQUENCE [LARGE SCALE GENOMIC DNA]</scope>
    <source>
        <strain evidence="2">ELK</strain>
    </source>
</reference>
<dbReference type="Proteomes" id="UP000249273">
    <property type="component" value="Segment"/>
</dbReference>
<organism evidence="2">
    <name type="scientific">Sea otter poxvirus</name>
    <dbReference type="NCBI Taxonomy" id="1416741"/>
    <lineage>
        <taxon>Viruses</taxon>
        <taxon>Varidnaviria</taxon>
        <taxon>Bamfordvirae</taxon>
        <taxon>Nucleocytoviricota</taxon>
        <taxon>Pokkesviricetes</taxon>
        <taxon>Chitovirales</taxon>
        <taxon>Poxviridae</taxon>
        <taxon>Chordopoxvirinae</taxon>
        <taxon>Mustelpoxvirus</taxon>
        <taxon>Mustelpoxvirus seaotterpox</taxon>
        <taxon>Sea otterpox virus</taxon>
    </lineage>
</organism>
<keyword evidence="3" id="KW-1185">Reference proteome</keyword>
<evidence type="ECO:0000313" key="3">
    <source>
        <dbReference type="Proteomes" id="UP000249273"/>
    </source>
</evidence>
<protein>
    <submittedName>
        <fullName evidence="2">Uncharacterized protein</fullName>
    </submittedName>
</protein>
<dbReference type="GeneID" id="36841030"/>
<keyword evidence="1" id="KW-0472">Membrane</keyword>
<name>A0A2U9QHK1_9POXV</name>
<dbReference type="KEGG" id="vg:36841030"/>
<gene>
    <name evidence="2" type="primary">SOPV-ELK-033</name>
</gene>
<accession>A0A2U9QHK1</accession>